<organism evidence="1 2">
    <name type="scientific">Phanerochaete carnosa (strain HHB-10118-sp)</name>
    <name type="common">White-rot fungus</name>
    <name type="synonym">Peniophora carnosa</name>
    <dbReference type="NCBI Taxonomy" id="650164"/>
    <lineage>
        <taxon>Eukaryota</taxon>
        <taxon>Fungi</taxon>
        <taxon>Dikarya</taxon>
        <taxon>Basidiomycota</taxon>
        <taxon>Agaricomycotina</taxon>
        <taxon>Agaricomycetes</taxon>
        <taxon>Polyporales</taxon>
        <taxon>Phanerochaetaceae</taxon>
        <taxon>Phanerochaete</taxon>
    </lineage>
</organism>
<dbReference type="KEGG" id="pco:PHACADRAFT_256680"/>
<name>K5V038_PHACS</name>
<protein>
    <submittedName>
        <fullName evidence="1">Uncharacterized protein</fullName>
    </submittedName>
</protein>
<accession>K5V038</accession>
<sequence>MYRPSVFTATITLARLRASSSLKTDKDATGKKRFGMVISVSCHVPFCPPVRQYPQYTSMSLSLSLSGTTRISESSADHPVTVVCSRHKMICLSVSLPLHTLH</sequence>
<evidence type="ECO:0000313" key="1">
    <source>
        <dbReference type="EMBL" id="EKM55796.1"/>
    </source>
</evidence>
<dbReference type="InParanoid" id="K5V038"/>
<dbReference type="AlphaFoldDB" id="K5V038"/>
<dbReference type="GeneID" id="18916639"/>
<dbReference type="Proteomes" id="UP000008370">
    <property type="component" value="Unassembled WGS sequence"/>
</dbReference>
<reference evidence="1 2" key="1">
    <citation type="journal article" date="2012" name="BMC Genomics">
        <title>Comparative genomics of the white-rot fungi, Phanerochaete carnosa and P. chrysosporium, to elucidate the genetic basis of the distinct wood types they colonize.</title>
        <authorList>
            <person name="Suzuki H."/>
            <person name="MacDonald J."/>
            <person name="Syed K."/>
            <person name="Salamov A."/>
            <person name="Hori C."/>
            <person name="Aerts A."/>
            <person name="Henrissat B."/>
            <person name="Wiebenga A."/>
            <person name="vanKuyk P.A."/>
            <person name="Barry K."/>
            <person name="Lindquist E."/>
            <person name="LaButti K."/>
            <person name="Lapidus A."/>
            <person name="Lucas S."/>
            <person name="Coutinho P."/>
            <person name="Gong Y."/>
            <person name="Samejima M."/>
            <person name="Mahadevan R."/>
            <person name="Abou-Zaid M."/>
            <person name="de Vries R.P."/>
            <person name="Igarashi K."/>
            <person name="Yadav J.S."/>
            <person name="Grigoriev I.V."/>
            <person name="Master E.R."/>
        </authorList>
    </citation>
    <scope>NUCLEOTIDE SEQUENCE [LARGE SCALE GENOMIC DNA]</scope>
    <source>
        <strain evidence="1 2">HHB-10118-sp</strain>
    </source>
</reference>
<proteinExistence type="predicted"/>
<dbReference type="HOGENOM" id="CLU_2278442_0_0_1"/>
<evidence type="ECO:0000313" key="2">
    <source>
        <dbReference type="Proteomes" id="UP000008370"/>
    </source>
</evidence>
<dbReference type="RefSeq" id="XP_007396113.1">
    <property type="nucleotide sequence ID" value="XM_007396051.1"/>
</dbReference>
<dbReference type="EMBL" id="JH930472">
    <property type="protein sequence ID" value="EKM55796.1"/>
    <property type="molecule type" value="Genomic_DNA"/>
</dbReference>
<keyword evidence="2" id="KW-1185">Reference proteome</keyword>
<gene>
    <name evidence="1" type="ORF">PHACADRAFT_256680</name>
</gene>